<evidence type="ECO:0000256" key="3">
    <source>
        <dbReference type="ARBA" id="ARBA00022448"/>
    </source>
</evidence>
<keyword evidence="4" id="KW-1003">Cell membrane</keyword>
<keyword evidence="9" id="KW-0406">Ion transport</keyword>
<evidence type="ECO:0000256" key="2">
    <source>
        <dbReference type="ARBA" id="ARBA00008685"/>
    </source>
</evidence>
<dbReference type="Proteomes" id="UP000440578">
    <property type="component" value="Unassembled WGS sequence"/>
</dbReference>
<dbReference type="Gene3D" id="4.10.1040.10">
    <property type="entry name" value="DM DNA-binding domain"/>
    <property type="match status" value="1"/>
</dbReference>
<keyword evidence="3" id="KW-0813">Transport</keyword>
<keyword evidence="14" id="KW-0539">Nucleus</keyword>
<dbReference type="Pfam" id="PF00147">
    <property type="entry name" value="Fibrinogen_C"/>
    <property type="match status" value="1"/>
</dbReference>
<comment type="caution">
    <text evidence="24">The sequence shown here is derived from an EMBL/GenBank/DDBJ whole genome shotgun (WGS) entry which is preliminary data.</text>
</comment>
<dbReference type="Gene3D" id="3.40.190.10">
    <property type="entry name" value="Periplasmic binding protein-like II"/>
    <property type="match status" value="1"/>
</dbReference>
<evidence type="ECO:0000256" key="10">
    <source>
        <dbReference type="ARBA" id="ARBA00023125"/>
    </source>
</evidence>
<evidence type="ECO:0000256" key="11">
    <source>
        <dbReference type="ARBA" id="ARBA00023136"/>
    </source>
</evidence>
<keyword evidence="6" id="KW-0479">Metal-binding</keyword>
<dbReference type="Pfam" id="PF00751">
    <property type="entry name" value="DM"/>
    <property type="match status" value="1"/>
</dbReference>
<evidence type="ECO:0000256" key="12">
    <source>
        <dbReference type="ARBA" id="ARBA00023170"/>
    </source>
</evidence>
<evidence type="ECO:0000256" key="8">
    <source>
        <dbReference type="ARBA" id="ARBA00022989"/>
    </source>
</evidence>
<comment type="subcellular location">
    <subcellularLocation>
        <location evidence="1">Cell membrane</location>
        <topology evidence="1">Multi-pass membrane protein</topology>
    </subcellularLocation>
</comment>
<evidence type="ECO:0000256" key="5">
    <source>
        <dbReference type="ARBA" id="ARBA00022692"/>
    </source>
</evidence>
<sequence>MEERPGGLTLLGPGWSTGPGPKLAVGTPDRPLRVAVINDLLYISVQQRPDGSVAYGGYLFRLWQIVAKELDISYQMVAPLTNEYGNLSPNGTWSGVVGELVYGRADLALNPLKRTPERAAAVDYLDGIPWESWSPAFLVPRDTSAAPLLSPAVFAGLLRPLGADVWWTLAAMLLALSLVLRFTLRFNSTRAEDSLLVRDMGWGSCLLAAALTVVCQGWDRTPQSLAGRIATLFGCIMGYLIYIIYTANLMSFLAMHAVGKPVTSIHEFVQQPNWTLAMYTGAVKQNELKVSSDLDELELYRRSVTGDSGTLATLLTLAVLIVTAGCDDGKSIPVNGYAPAHQLVHKELQPTVSTLQSGTAPLENRLESRMQALERRIESRMESIEDRLTLLNSRMEELTGRLDGQQTRLDEVITQLNGQKSQQDKATVTVNDHTERLSAIAINMGKHDGWSTFHCAQYHQGAWWYGSRCGLSSLNGRYRDGGDGDLTGIWWMSEQQPKITRSPLCSRCRNHGIKISLRGHKRFCGYKVALRRAQEHEEVRGQATVFPPVLPSDGDRESSASPAGRPTSSPTPSGAAATGGSPSAAPASTPTPAAGPGAPFASGHWLHQLLHMPEEALHILHSVIRESGSQQEAAVRLIARASGEAAPPVVSELPPPPPPPPPPAPPAAAARPSSPLGPPPLAPLLPPWYGPPLVPYIPPALLPTFSRLHQLYLARTTAP</sequence>
<dbReference type="Gene3D" id="4.10.530.10">
    <property type="entry name" value="Gamma-fibrinogen Carboxyl Terminal Fragment, domain 2"/>
    <property type="match status" value="1"/>
</dbReference>
<dbReference type="Pfam" id="PF10613">
    <property type="entry name" value="Lig_chan-Glu_bd"/>
    <property type="match status" value="1"/>
</dbReference>
<keyword evidence="5 19" id="KW-0812">Transmembrane</keyword>
<evidence type="ECO:0000256" key="9">
    <source>
        <dbReference type="ARBA" id="ARBA00023065"/>
    </source>
</evidence>
<evidence type="ECO:0000256" key="14">
    <source>
        <dbReference type="ARBA" id="ARBA00023242"/>
    </source>
</evidence>
<proteinExistence type="inferred from homology"/>
<dbReference type="InterPro" id="IPR052192">
    <property type="entry name" value="Insect_Ionotropic_Sensory_Rcpt"/>
</dbReference>
<keyword evidence="25" id="KW-1185">Reference proteome</keyword>
<dbReference type="InterPro" id="IPR001275">
    <property type="entry name" value="DM_DNA-bd"/>
</dbReference>
<protein>
    <submittedName>
        <fullName evidence="24">Glutamate receptor</fullName>
    </submittedName>
</protein>
<dbReference type="GO" id="GO:0015276">
    <property type="term" value="F:ligand-gated monoatomic ion channel activity"/>
    <property type="evidence" value="ECO:0007669"/>
    <property type="project" value="InterPro"/>
</dbReference>
<dbReference type="InterPro" id="IPR001320">
    <property type="entry name" value="Iontro_rcpt_C"/>
</dbReference>
<evidence type="ECO:0000256" key="6">
    <source>
        <dbReference type="ARBA" id="ARBA00022723"/>
    </source>
</evidence>
<dbReference type="EMBL" id="VIIS01001015">
    <property type="protein sequence ID" value="KAF0302767.1"/>
    <property type="molecule type" value="Genomic_DNA"/>
</dbReference>
<dbReference type="GO" id="GO:0006355">
    <property type="term" value="P:regulation of DNA-templated transcription"/>
    <property type="evidence" value="ECO:0007669"/>
    <property type="project" value="InterPro"/>
</dbReference>
<evidence type="ECO:0000259" key="20">
    <source>
        <dbReference type="Pfam" id="PF00060"/>
    </source>
</evidence>
<dbReference type="InterPro" id="IPR036056">
    <property type="entry name" value="Fibrinogen-like_C"/>
</dbReference>
<feature type="domain" description="Ionotropic glutamate receptor C-terminal" evidence="20">
    <location>
        <begin position="164"/>
        <end position="323"/>
    </location>
</feature>
<dbReference type="SUPFAM" id="SSF53850">
    <property type="entry name" value="Periplasmic binding protein-like II"/>
    <property type="match status" value="1"/>
</dbReference>
<dbReference type="PANTHER" id="PTHR42643:SF24">
    <property type="entry name" value="IONOTROPIC RECEPTOR 60A"/>
    <property type="match status" value="1"/>
</dbReference>
<evidence type="ECO:0000256" key="15">
    <source>
        <dbReference type="ARBA" id="ARBA00023286"/>
    </source>
</evidence>
<evidence type="ECO:0000259" key="22">
    <source>
        <dbReference type="Pfam" id="PF00751"/>
    </source>
</evidence>
<evidence type="ECO:0000256" key="19">
    <source>
        <dbReference type="SAM" id="Phobius"/>
    </source>
</evidence>
<keyword evidence="15" id="KW-1071">Ligand-gated ion channel</keyword>
<evidence type="ECO:0000256" key="16">
    <source>
        <dbReference type="ARBA" id="ARBA00023303"/>
    </source>
</evidence>
<dbReference type="GO" id="GO:0005886">
    <property type="term" value="C:plasma membrane"/>
    <property type="evidence" value="ECO:0007669"/>
    <property type="project" value="UniProtKB-SubCell"/>
</dbReference>
<evidence type="ECO:0000256" key="17">
    <source>
        <dbReference type="SAM" id="Coils"/>
    </source>
</evidence>
<dbReference type="GO" id="GO:0046872">
    <property type="term" value="F:metal ion binding"/>
    <property type="evidence" value="ECO:0007669"/>
    <property type="project" value="UniProtKB-KW"/>
</dbReference>
<gene>
    <name evidence="24" type="primary">GLRK_14</name>
    <name evidence="24" type="ORF">FJT64_025165</name>
</gene>
<evidence type="ECO:0000256" key="4">
    <source>
        <dbReference type="ARBA" id="ARBA00022475"/>
    </source>
</evidence>
<dbReference type="Pfam" id="PF00060">
    <property type="entry name" value="Lig_chan"/>
    <property type="match status" value="1"/>
</dbReference>
<feature type="coiled-coil region" evidence="17">
    <location>
        <begin position="363"/>
        <end position="415"/>
    </location>
</feature>
<evidence type="ECO:0000259" key="23">
    <source>
        <dbReference type="Pfam" id="PF10613"/>
    </source>
</evidence>
<feature type="compositionally biased region" description="Low complexity" evidence="18">
    <location>
        <begin position="559"/>
        <end position="599"/>
    </location>
</feature>
<feature type="domain" description="DM" evidence="22">
    <location>
        <begin position="501"/>
        <end position="527"/>
    </location>
</feature>
<evidence type="ECO:0000256" key="18">
    <source>
        <dbReference type="SAM" id="MobiDB-lite"/>
    </source>
</evidence>
<feature type="region of interest" description="Disordered" evidence="18">
    <location>
        <begin position="537"/>
        <end position="599"/>
    </location>
</feature>
<feature type="transmembrane region" description="Helical" evidence="19">
    <location>
        <begin position="165"/>
        <end position="184"/>
    </location>
</feature>
<dbReference type="OrthoDB" id="7871457at2759"/>
<dbReference type="InterPro" id="IPR036407">
    <property type="entry name" value="DM_DNA-bd_sf"/>
</dbReference>
<dbReference type="SUPFAM" id="SSF56496">
    <property type="entry name" value="Fibrinogen C-terminal domain-like"/>
    <property type="match status" value="1"/>
</dbReference>
<keyword evidence="7" id="KW-0862">Zinc</keyword>
<evidence type="ECO:0000256" key="13">
    <source>
        <dbReference type="ARBA" id="ARBA00023180"/>
    </source>
</evidence>
<dbReference type="InterPro" id="IPR019594">
    <property type="entry name" value="Glu/Gly-bd"/>
</dbReference>
<dbReference type="GO" id="GO:0043565">
    <property type="term" value="F:sequence-specific DNA binding"/>
    <property type="evidence" value="ECO:0007669"/>
    <property type="project" value="InterPro"/>
</dbReference>
<keyword evidence="11 19" id="KW-0472">Membrane</keyword>
<feature type="domain" description="Fibrinogen C-terminal" evidence="21">
    <location>
        <begin position="451"/>
        <end position="493"/>
    </location>
</feature>
<feature type="compositionally biased region" description="Pro residues" evidence="18">
    <location>
        <begin position="653"/>
        <end position="666"/>
    </location>
</feature>
<dbReference type="PANTHER" id="PTHR42643">
    <property type="entry name" value="IONOTROPIC RECEPTOR 20A-RELATED"/>
    <property type="match status" value="1"/>
</dbReference>
<dbReference type="SUPFAM" id="SSF82927">
    <property type="entry name" value="Cysteine-rich DNA binding domain, (DM domain)"/>
    <property type="match status" value="1"/>
</dbReference>
<keyword evidence="8 19" id="KW-1133">Transmembrane helix</keyword>
<keyword evidence="13" id="KW-0325">Glycoprotein</keyword>
<feature type="domain" description="Ionotropic glutamate receptor L-glutamate and glycine-binding" evidence="23">
    <location>
        <begin position="34"/>
        <end position="124"/>
    </location>
</feature>
<organism evidence="24 25">
    <name type="scientific">Amphibalanus amphitrite</name>
    <name type="common">Striped barnacle</name>
    <name type="synonym">Balanus amphitrite</name>
    <dbReference type="NCBI Taxonomy" id="1232801"/>
    <lineage>
        <taxon>Eukaryota</taxon>
        <taxon>Metazoa</taxon>
        <taxon>Ecdysozoa</taxon>
        <taxon>Arthropoda</taxon>
        <taxon>Crustacea</taxon>
        <taxon>Multicrustacea</taxon>
        <taxon>Cirripedia</taxon>
        <taxon>Thoracica</taxon>
        <taxon>Thoracicalcarea</taxon>
        <taxon>Balanomorpha</taxon>
        <taxon>Balanoidea</taxon>
        <taxon>Balanidae</taxon>
        <taxon>Amphibalaninae</taxon>
        <taxon>Amphibalanus</taxon>
    </lineage>
</organism>
<evidence type="ECO:0000259" key="21">
    <source>
        <dbReference type="Pfam" id="PF00147"/>
    </source>
</evidence>
<reference evidence="24 25" key="1">
    <citation type="submission" date="2019-07" db="EMBL/GenBank/DDBJ databases">
        <title>Draft genome assembly of a fouling barnacle, Amphibalanus amphitrite (Darwin, 1854): The first reference genome for Thecostraca.</title>
        <authorList>
            <person name="Kim W."/>
        </authorList>
    </citation>
    <scope>NUCLEOTIDE SEQUENCE [LARGE SCALE GENOMIC DNA]</scope>
    <source>
        <strain evidence="24">SNU_AA5</strain>
        <tissue evidence="24">Soma without cirri and trophi</tissue>
    </source>
</reference>
<feature type="transmembrane region" description="Helical" evidence="19">
    <location>
        <begin position="225"/>
        <end position="245"/>
    </location>
</feature>
<name>A0A6A4W4G0_AMPAM</name>
<feature type="region of interest" description="Disordered" evidence="18">
    <location>
        <begin position="646"/>
        <end position="681"/>
    </location>
</feature>
<keyword evidence="16" id="KW-0407">Ion channel</keyword>
<keyword evidence="17" id="KW-0175">Coiled coil</keyword>
<keyword evidence="12 24" id="KW-0675">Receptor</keyword>
<evidence type="ECO:0000313" key="24">
    <source>
        <dbReference type="EMBL" id="KAF0302767.1"/>
    </source>
</evidence>
<evidence type="ECO:0000313" key="25">
    <source>
        <dbReference type="Proteomes" id="UP000440578"/>
    </source>
</evidence>
<dbReference type="GO" id="GO:0050906">
    <property type="term" value="P:detection of stimulus involved in sensory perception"/>
    <property type="evidence" value="ECO:0007669"/>
    <property type="project" value="UniProtKB-ARBA"/>
</dbReference>
<evidence type="ECO:0000256" key="7">
    <source>
        <dbReference type="ARBA" id="ARBA00022833"/>
    </source>
</evidence>
<keyword evidence="10" id="KW-0238">DNA-binding</keyword>
<dbReference type="InterPro" id="IPR002181">
    <property type="entry name" value="Fibrinogen_a/b/g_C_dom"/>
</dbReference>
<dbReference type="AlphaFoldDB" id="A0A6A4W4G0"/>
<accession>A0A6A4W4G0</accession>
<evidence type="ECO:0000256" key="1">
    <source>
        <dbReference type="ARBA" id="ARBA00004651"/>
    </source>
</evidence>
<dbReference type="Gene3D" id="1.10.287.70">
    <property type="match status" value="1"/>
</dbReference>
<comment type="similarity">
    <text evidence="2">Belongs to the glutamate-gated ion channel (TC 1.A.10.1) family.</text>
</comment>